<dbReference type="InterPro" id="IPR000120">
    <property type="entry name" value="Amidase"/>
</dbReference>
<name>A0A6N2LWT3_SALVM</name>
<dbReference type="SUPFAM" id="SSF75304">
    <property type="entry name" value="Amidase signature (AS) enzymes"/>
    <property type="match status" value="1"/>
</dbReference>
<dbReference type="PANTHER" id="PTHR11895:SF73">
    <property type="entry name" value="AMIDASE FAMILY PROTEIN"/>
    <property type="match status" value="1"/>
</dbReference>
<dbReference type="EMBL" id="CAADRP010001567">
    <property type="protein sequence ID" value="VFU41750.1"/>
    <property type="molecule type" value="Genomic_DNA"/>
</dbReference>
<keyword evidence="1" id="KW-0732">Signal</keyword>
<dbReference type="PANTHER" id="PTHR11895">
    <property type="entry name" value="TRANSAMIDASE"/>
    <property type="match status" value="1"/>
</dbReference>
<dbReference type="InterPro" id="IPR023631">
    <property type="entry name" value="Amidase_dom"/>
</dbReference>
<dbReference type="InterPro" id="IPR036928">
    <property type="entry name" value="AS_sf"/>
</dbReference>
<dbReference type="Gene3D" id="3.90.1300.10">
    <property type="entry name" value="Amidase signature (AS) domain"/>
    <property type="match status" value="2"/>
</dbReference>
<reference evidence="3" key="1">
    <citation type="submission" date="2019-03" db="EMBL/GenBank/DDBJ databases">
        <authorList>
            <person name="Mank J."/>
            <person name="Almeida P."/>
        </authorList>
    </citation>
    <scope>NUCLEOTIDE SEQUENCE</scope>
    <source>
        <strain evidence="3">78183</strain>
    </source>
</reference>
<feature type="domain" description="Amidase" evidence="2">
    <location>
        <begin position="293"/>
        <end position="514"/>
    </location>
</feature>
<proteinExistence type="predicted"/>
<accession>A0A6N2LWT3</accession>
<feature type="signal peptide" evidence="1">
    <location>
        <begin position="1"/>
        <end position="35"/>
    </location>
</feature>
<organism evidence="3">
    <name type="scientific">Salix viminalis</name>
    <name type="common">Common osier</name>
    <name type="synonym">Basket willow</name>
    <dbReference type="NCBI Taxonomy" id="40686"/>
    <lineage>
        <taxon>Eukaryota</taxon>
        <taxon>Viridiplantae</taxon>
        <taxon>Streptophyta</taxon>
        <taxon>Embryophyta</taxon>
        <taxon>Tracheophyta</taxon>
        <taxon>Spermatophyta</taxon>
        <taxon>Magnoliopsida</taxon>
        <taxon>eudicotyledons</taxon>
        <taxon>Gunneridae</taxon>
        <taxon>Pentapetalae</taxon>
        <taxon>rosids</taxon>
        <taxon>fabids</taxon>
        <taxon>Malpighiales</taxon>
        <taxon>Salicaceae</taxon>
        <taxon>Saliceae</taxon>
        <taxon>Salix</taxon>
    </lineage>
</organism>
<sequence>MWQLMEHIGCPSRSNGSPRFCFFFVLFCFLFEARSVCLSPSREDPTLNPPFLTLHDRFLAESNDMIMDSENNKCSEKINKGSQLRELFEMLDASFFDDTEVLDIAREAKEFNLPIFAANRKLVASENGGLHKPSCLTFNPGWTDKHVENASNRISYPTLSGIQKPKTEEDIAFMSASESCYINELALFMGCFFFFFFFCRSSYVNLVGLCQMLELGELIRTKQITSLELVQIFLKRLKRYNPVLKSVITYTDELAYKQAKEADELLAKGVYLGAVLVAKLVSGSLAYDDIWFGGRTRNPWNIEEFSTGSSAGPAACTSAGIVPFAIGSETAGSITYPAARCGVTALRPTFGMVGRTGVMSIAESLDKLGPFCRSAADCTVVLDTIRGKDPDDLSSRYITLDDPFSVDIKRLTVGYTDDAEMEVVNVLKSKGVNMVPFQLNYTVDSVQGILNFTMDVEMLAHFDEWQRTRQDDLYEAQEQWPTELHRARLIPAVDYVQAQRARQKLIQEVKKSFTVDAFIGNATDWERVCLGNLVGLPVIVVPTGFKAISRPPSEGTRRRTTITTGIYAHPNHDHIALALAMAYQSVTDHHKQRPPIDNLGPSDMKLE</sequence>
<evidence type="ECO:0000256" key="1">
    <source>
        <dbReference type="SAM" id="SignalP"/>
    </source>
</evidence>
<evidence type="ECO:0000259" key="2">
    <source>
        <dbReference type="Pfam" id="PF01425"/>
    </source>
</evidence>
<protein>
    <recommendedName>
        <fullName evidence="2">Amidase domain-containing protein</fullName>
    </recommendedName>
</protein>
<feature type="chain" id="PRO_5026930554" description="Amidase domain-containing protein" evidence="1">
    <location>
        <begin position="36"/>
        <end position="607"/>
    </location>
</feature>
<dbReference type="GO" id="GO:0050567">
    <property type="term" value="F:glutaminyl-tRNA synthase (glutamine-hydrolyzing) activity"/>
    <property type="evidence" value="ECO:0007669"/>
    <property type="project" value="TreeGrafter"/>
</dbReference>
<dbReference type="Pfam" id="PF01425">
    <property type="entry name" value="Amidase"/>
    <property type="match status" value="1"/>
</dbReference>
<gene>
    <name evidence="3" type="ORF">SVIM_LOCUS246677</name>
</gene>
<evidence type="ECO:0000313" key="3">
    <source>
        <dbReference type="EMBL" id="VFU41750.1"/>
    </source>
</evidence>
<dbReference type="AlphaFoldDB" id="A0A6N2LWT3"/>